<keyword evidence="5 7" id="KW-0472">Membrane</keyword>
<name>E3BEE7_9VIBR</name>
<dbReference type="NCBIfam" id="TIGR01778">
    <property type="entry name" value="TonB-copper"/>
    <property type="match status" value="1"/>
</dbReference>
<dbReference type="GO" id="GO:0009279">
    <property type="term" value="C:cell outer membrane"/>
    <property type="evidence" value="ECO:0007669"/>
    <property type="project" value="UniProtKB-SubCell"/>
</dbReference>
<dbReference type="PANTHER" id="PTHR30069:SF49">
    <property type="entry name" value="OUTER MEMBRANE PROTEIN C"/>
    <property type="match status" value="1"/>
</dbReference>
<organism evidence="10 11">
    <name type="scientific">Vibrio caribbeanicus ATCC BAA-2122</name>
    <dbReference type="NCBI Taxonomy" id="796620"/>
    <lineage>
        <taxon>Bacteria</taxon>
        <taxon>Pseudomonadati</taxon>
        <taxon>Pseudomonadota</taxon>
        <taxon>Gammaproteobacteria</taxon>
        <taxon>Vibrionales</taxon>
        <taxon>Vibrionaceae</taxon>
        <taxon>Vibrio</taxon>
    </lineage>
</organism>
<dbReference type="InterPro" id="IPR037066">
    <property type="entry name" value="Plug_dom_sf"/>
</dbReference>
<dbReference type="InterPro" id="IPR010100">
    <property type="entry name" value="TonB-dep_Cu_rcpt"/>
</dbReference>
<evidence type="ECO:0000259" key="9">
    <source>
        <dbReference type="Pfam" id="PF07715"/>
    </source>
</evidence>
<dbReference type="PANTHER" id="PTHR30069">
    <property type="entry name" value="TONB-DEPENDENT OUTER MEMBRANE RECEPTOR"/>
    <property type="match status" value="1"/>
</dbReference>
<reference evidence="10 11" key="1">
    <citation type="journal article" date="2012" name="Int. J. Syst. Evol. Microbiol.">
        <title>Vibrio caribbeanicus sp. nov., isolated from the marine sponge Scleritoderma cyanea.</title>
        <authorList>
            <person name="Hoffmann M."/>
            <person name="Monday S.R."/>
            <person name="Allard M.W."/>
            <person name="Strain E.A."/>
            <person name="Whittaker P."/>
            <person name="Naum M."/>
            <person name="McCarthy P.J."/>
            <person name="Lopez J.V."/>
            <person name="Fischer M."/>
            <person name="Brown E.W."/>
        </authorList>
    </citation>
    <scope>NUCLEOTIDE SEQUENCE [LARGE SCALE GENOMIC DNA]</scope>
    <source>
        <strain evidence="10 11">ATCC BAA-2122</strain>
    </source>
</reference>
<evidence type="ECO:0000256" key="2">
    <source>
        <dbReference type="ARBA" id="ARBA00022448"/>
    </source>
</evidence>
<protein>
    <submittedName>
        <fullName evidence="10">TonB-dependent copper receptor</fullName>
    </submittedName>
</protein>
<dbReference type="EMBL" id="AEIU01000002">
    <property type="protein sequence ID" value="EFP98564.1"/>
    <property type="molecule type" value="Genomic_DNA"/>
</dbReference>
<dbReference type="SUPFAM" id="SSF56935">
    <property type="entry name" value="Porins"/>
    <property type="match status" value="1"/>
</dbReference>
<keyword evidence="3 7" id="KW-1134">Transmembrane beta strand</keyword>
<comment type="similarity">
    <text evidence="7">Belongs to the TonB-dependent receptor family.</text>
</comment>
<dbReference type="CDD" id="cd01347">
    <property type="entry name" value="ligand_gated_channel"/>
    <property type="match status" value="1"/>
</dbReference>
<evidence type="ECO:0000313" key="10">
    <source>
        <dbReference type="EMBL" id="EFP98564.1"/>
    </source>
</evidence>
<dbReference type="InterPro" id="IPR039426">
    <property type="entry name" value="TonB-dep_rcpt-like"/>
</dbReference>
<dbReference type="InterPro" id="IPR012910">
    <property type="entry name" value="Plug_dom"/>
</dbReference>
<comment type="subcellular location">
    <subcellularLocation>
        <location evidence="1 7">Cell outer membrane</location>
        <topology evidence="1 7">Multi-pass membrane protein</topology>
    </subcellularLocation>
</comment>
<dbReference type="STRING" id="796620.VIBC2010_08453"/>
<evidence type="ECO:0000256" key="7">
    <source>
        <dbReference type="PROSITE-ProRule" id="PRU01360"/>
    </source>
</evidence>
<dbReference type="PROSITE" id="PS52016">
    <property type="entry name" value="TONB_DEPENDENT_REC_3"/>
    <property type="match status" value="1"/>
</dbReference>
<dbReference type="Gene3D" id="2.40.170.20">
    <property type="entry name" value="TonB-dependent receptor, beta-barrel domain"/>
    <property type="match status" value="1"/>
</dbReference>
<gene>
    <name evidence="10" type="ORF">VIBC2010_08453</name>
</gene>
<dbReference type="Gene3D" id="2.170.130.10">
    <property type="entry name" value="TonB-dependent receptor, plug domain"/>
    <property type="match status" value="1"/>
</dbReference>
<evidence type="ECO:0000256" key="4">
    <source>
        <dbReference type="ARBA" id="ARBA00022692"/>
    </source>
</evidence>
<feature type="domain" description="TonB-dependent receptor plug" evidence="9">
    <location>
        <begin position="48"/>
        <end position="149"/>
    </location>
</feature>
<keyword evidence="4 7" id="KW-0812">Transmembrane</keyword>
<sequence>MNKNKITAALFLPATLWYPATAIATENCDSEQCAEPMVITAESVSEGVTTVIDPKIPRQPIPSFDGSGYLKTIPGFSVTRKGGAGGDISLRGLAGSRVSVINDGQQLAGTCGGRMDPPTNYISPETYEQVMVIKGPQTVRYGPVGSAGTVIFEREHLGFVDPTVEGRASLTAGSFGRQDYLTELTAGNERYYWNLDVNGSKSNNFKDGAGNEIQSRYDRQTINTAIGFTPTADSLFELGYGNSSGEAEYADRGNKARTIDNENWSLLTKKSFDGSVLRSLEFQGYWNQNDHIMDQFDKGKESGSNPRRTTFGGHIWTELELAPQTTTLIGIDHIDQLQDFRGGKNLDELKSANYQDLFSQKNWGLFTEIEHQLDQGTIFSGLRYDYWQTELLGSWAADNKQNKQNDDLFSGFLHYEHTLAQHKFYAGIGHSERIADYWEVMRASKALTLSPEKTNQLDIGWSYTGDALVSVSLFYAKISDYILIDNASTVKARNIDASVFGGEASVEYALTEQLTTTATLAYSHGDNDTDNVALGQISPLEGRLALNYQVNDWSLGALWRVVAKQDRVALKQGNIVGQDLGETGGLGTLSLNGAYQFDDQLSVSLGIDNVFDKAYAEHISKSGSGNDALAIEDRTKQVNEPGRTIWAKLDYEF</sequence>
<dbReference type="RefSeq" id="WP_009599236.1">
    <property type="nucleotide sequence ID" value="NZ_AEIU01000002.1"/>
</dbReference>
<dbReference type="Proteomes" id="UP000002943">
    <property type="component" value="Unassembled WGS sequence"/>
</dbReference>
<proteinExistence type="inferred from homology"/>
<keyword evidence="2 7" id="KW-0813">Transport</keyword>
<accession>E3BEE7</accession>
<keyword evidence="6 7" id="KW-0998">Cell outer membrane</keyword>
<dbReference type="OrthoDB" id="9760494at2"/>
<dbReference type="InterPro" id="IPR036942">
    <property type="entry name" value="Beta-barrel_TonB_sf"/>
</dbReference>
<evidence type="ECO:0000256" key="3">
    <source>
        <dbReference type="ARBA" id="ARBA00022452"/>
    </source>
</evidence>
<evidence type="ECO:0000256" key="8">
    <source>
        <dbReference type="SAM" id="SignalP"/>
    </source>
</evidence>
<dbReference type="GO" id="GO:0044718">
    <property type="term" value="P:siderophore transmembrane transport"/>
    <property type="evidence" value="ECO:0007669"/>
    <property type="project" value="TreeGrafter"/>
</dbReference>
<feature type="chain" id="PRO_5003166608" evidence="8">
    <location>
        <begin position="25"/>
        <end position="653"/>
    </location>
</feature>
<evidence type="ECO:0000313" key="11">
    <source>
        <dbReference type="Proteomes" id="UP000002943"/>
    </source>
</evidence>
<dbReference type="Pfam" id="PF07715">
    <property type="entry name" value="Plug"/>
    <property type="match status" value="1"/>
</dbReference>
<comment type="caution">
    <text evidence="10">The sequence shown here is derived from an EMBL/GenBank/DDBJ whole genome shotgun (WGS) entry which is preliminary data.</text>
</comment>
<keyword evidence="8" id="KW-0732">Signal</keyword>
<evidence type="ECO:0000256" key="1">
    <source>
        <dbReference type="ARBA" id="ARBA00004571"/>
    </source>
</evidence>
<dbReference type="eggNOG" id="COG4771">
    <property type="taxonomic scope" value="Bacteria"/>
</dbReference>
<keyword evidence="10" id="KW-0675">Receptor</keyword>
<dbReference type="AlphaFoldDB" id="E3BEE7"/>
<feature type="signal peptide" evidence="8">
    <location>
        <begin position="1"/>
        <end position="24"/>
    </location>
</feature>
<dbReference type="GO" id="GO:0015344">
    <property type="term" value="F:siderophore uptake transmembrane transporter activity"/>
    <property type="evidence" value="ECO:0007669"/>
    <property type="project" value="TreeGrafter"/>
</dbReference>
<keyword evidence="11" id="KW-1185">Reference proteome</keyword>
<evidence type="ECO:0000256" key="5">
    <source>
        <dbReference type="ARBA" id="ARBA00023136"/>
    </source>
</evidence>
<evidence type="ECO:0000256" key="6">
    <source>
        <dbReference type="ARBA" id="ARBA00023237"/>
    </source>
</evidence>